<feature type="compositionally biased region" description="Low complexity" evidence="1">
    <location>
        <begin position="60"/>
        <end position="76"/>
    </location>
</feature>
<dbReference type="HOGENOM" id="CLU_270910_0_0_1"/>
<feature type="compositionally biased region" description="Basic residues" evidence="1">
    <location>
        <begin position="379"/>
        <end position="393"/>
    </location>
</feature>
<dbReference type="Proteomes" id="UP000001449">
    <property type="component" value="Chromosome 16"/>
</dbReference>
<dbReference type="GeneID" id="7450002"/>
<feature type="compositionally biased region" description="Low complexity" evidence="1">
    <location>
        <begin position="15"/>
        <end position="42"/>
    </location>
</feature>
<dbReference type="AlphaFoldDB" id="B8LCK5"/>
<dbReference type="InParanoid" id="B8LCK5"/>
<feature type="compositionally biased region" description="Polar residues" evidence="1">
    <location>
        <begin position="968"/>
        <end position="995"/>
    </location>
</feature>
<feature type="compositionally biased region" description="Basic residues" evidence="1">
    <location>
        <begin position="300"/>
        <end position="317"/>
    </location>
</feature>
<feature type="compositionally biased region" description="Basic and acidic residues" evidence="1">
    <location>
        <begin position="450"/>
        <end position="462"/>
    </location>
</feature>
<organism evidence="2 3">
    <name type="scientific">Thalassiosira pseudonana</name>
    <name type="common">Marine diatom</name>
    <name type="synonym">Cyclotella nana</name>
    <dbReference type="NCBI Taxonomy" id="35128"/>
    <lineage>
        <taxon>Eukaryota</taxon>
        <taxon>Sar</taxon>
        <taxon>Stramenopiles</taxon>
        <taxon>Ochrophyta</taxon>
        <taxon>Bacillariophyta</taxon>
        <taxon>Coscinodiscophyceae</taxon>
        <taxon>Thalassiosirophycidae</taxon>
        <taxon>Thalassiosirales</taxon>
        <taxon>Thalassiosiraceae</taxon>
        <taxon>Thalassiosira</taxon>
    </lineage>
</organism>
<reference evidence="2 3" key="2">
    <citation type="journal article" date="2008" name="Nature">
        <title>The Phaeodactylum genome reveals the evolutionary history of diatom genomes.</title>
        <authorList>
            <person name="Bowler C."/>
            <person name="Allen A.E."/>
            <person name="Badger J.H."/>
            <person name="Grimwood J."/>
            <person name="Jabbari K."/>
            <person name="Kuo A."/>
            <person name="Maheswari U."/>
            <person name="Martens C."/>
            <person name="Maumus F."/>
            <person name="Otillar R.P."/>
            <person name="Rayko E."/>
            <person name="Salamov A."/>
            <person name="Vandepoele K."/>
            <person name="Beszteri B."/>
            <person name="Gruber A."/>
            <person name="Heijde M."/>
            <person name="Katinka M."/>
            <person name="Mock T."/>
            <person name="Valentin K."/>
            <person name="Verret F."/>
            <person name="Berges J.A."/>
            <person name="Brownlee C."/>
            <person name="Cadoret J.P."/>
            <person name="Chiovitti A."/>
            <person name="Choi C.J."/>
            <person name="Coesel S."/>
            <person name="De Martino A."/>
            <person name="Detter J.C."/>
            <person name="Durkin C."/>
            <person name="Falciatore A."/>
            <person name="Fournet J."/>
            <person name="Haruta M."/>
            <person name="Huysman M.J."/>
            <person name="Jenkins B.D."/>
            <person name="Jiroutova K."/>
            <person name="Jorgensen R.E."/>
            <person name="Joubert Y."/>
            <person name="Kaplan A."/>
            <person name="Kroger N."/>
            <person name="Kroth P.G."/>
            <person name="La Roche J."/>
            <person name="Lindquist E."/>
            <person name="Lommer M."/>
            <person name="Martin-Jezequel V."/>
            <person name="Lopez P.J."/>
            <person name="Lucas S."/>
            <person name="Mangogna M."/>
            <person name="McGinnis K."/>
            <person name="Medlin L.K."/>
            <person name="Montsant A."/>
            <person name="Oudot-Le Secq M.P."/>
            <person name="Napoli C."/>
            <person name="Obornik M."/>
            <person name="Parker M.S."/>
            <person name="Petit J.L."/>
            <person name="Porcel B.M."/>
            <person name="Poulsen N."/>
            <person name="Robison M."/>
            <person name="Rychlewski L."/>
            <person name="Rynearson T.A."/>
            <person name="Schmutz J."/>
            <person name="Shapiro H."/>
            <person name="Siaut M."/>
            <person name="Stanley M."/>
            <person name="Sussman M.R."/>
            <person name="Taylor A.R."/>
            <person name="Vardi A."/>
            <person name="von Dassow P."/>
            <person name="Vyverman W."/>
            <person name="Willis A."/>
            <person name="Wyrwicz L.S."/>
            <person name="Rokhsar D.S."/>
            <person name="Weissenbach J."/>
            <person name="Armbrust E.V."/>
            <person name="Green B.R."/>
            <person name="Van de Peer Y."/>
            <person name="Grigoriev I.V."/>
        </authorList>
    </citation>
    <scope>NUCLEOTIDE SEQUENCE [LARGE SCALE GENOMIC DNA]</scope>
    <source>
        <strain evidence="2 3">CCMP1335</strain>
    </source>
</reference>
<proteinExistence type="predicted"/>
<reference evidence="2 3" key="1">
    <citation type="journal article" date="2004" name="Science">
        <title>The genome of the diatom Thalassiosira pseudonana: ecology, evolution, and metabolism.</title>
        <authorList>
            <person name="Armbrust E.V."/>
            <person name="Berges J.A."/>
            <person name="Bowler C."/>
            <person name="Green B.R."/>
            <person name="Martinez D."/>
            <person name="Putnam N.H."/>
            <person name="Zhou S."/>
            <person name="Allen A.E."/>
            <person name="Apt K.E."/>
            <person name="Bechner M."/>
            <person name="Brzezinski M.A."/>
            <person name="Chaal B.K."/>
            <person name="Chiovitti A."/>
            <person name="Davis A.K."/>
            <person name="Demarest M.S."/>
            <person name="Detter J.C."/>
            <person name="Glavina T."/>
            <person name="Goodstein D."/>
            <person name="Hadi M.Z."/>
            <person name="Hellsten U."/>
            <person name="Hildebrand M."/>
            <person name="Jenkins B.D."/>
            <person name="Jurka J."/>
            <person name="Kapitonov V.V."/>
            <person name="Kroger N."/>
            <person name="Lau W.W."/>
            <person name="Lane T.W."/>
            <person name="Larimer F.W."/>
            <person name="Lippmeier J.C."/>
            <person name="Lucas S."/>
            <person name="Medina M."/>
            <person name="Montsant A."/>
            <person name="Obornik M."/>
            <person name="Parker M.S."/>
            <person name="Palenik B."/>
            <person name="Pazour G.J."/>
            <person name="Richardson P.M."/>
            <person name="Rynearson T.A."/>
            <person name="Saito M.A."/>
            <person name="Schwartz D.C."/>
            <person name="Thamatrakoln K."/>
            <person name="Valentin K."/>
            <person name="Vardi A."/>
            <person name="Wilkerson F.P."/>
            <person name="Rokhsar D.S."/>
        </authorList>
    </citation>
    <scope>NUCLEOTIDE SEQUENCE [LARGE SCALE GENOMIC DNA]</scope>
    <source>
        <strain evidence="2 3">CCMP1335</strain>
    </source>
</reference>
<name>B8LCK5_THAPS</name>
<evidence type="ECO:0000313" key="2">
    <source>
        <dbReference type="EMBL" id="EED86914.1"/>
    </source>
</evidence>
<dbReference type="EMBL" id="DS999417">
    <property type="protein sequence ID" value="EED86914.1"/>
    <property type="molecule type" value="Genomic_DNA"/>
</dbReference>
<protein>
    <submittedName>
        <fullName evidence="2">Uncharacterized protein</fullName>
    </submittedName>
</protein>
<feature type="compositionally biased region" description="Pro residues" evidence="1">
    <location>
        <begin position="827"/>
        <end position="839"/>
    </location>
</feature>
<feature type="region of interest" description="Disordered" evidence="1">
    <location>
        <begin position="966"/>
        <end position="995"/>
    </location>
</feature>
<feature type="region of interest" description="Disordered" evidence="1">
    <location>
        <begin position="1"/>
        <end position="404"/>
    </location>
</feature>
<feature type="region of interest" description="Disordered" evidence="1">
    <location>
        <begin position="608"/>
        <end position="693"/>
    </location>
</feature>
<dbReference type="KEGG" id="tps:THAPSDRAFT_25137"/>
<sequence>MERKMRGRSPRAVPSTKSSSRTFTRSSSRGGDNNNNNTNSTRIKLSRRSSFDFGVKKSSRGSSATNANTNNSSNKRSALRKGGGIKLHHEIHVEPETAAEQQQHGRSFSRSNSASGRRGRSKTPKSSSHIPQSTTGGSGGGGVAMPKLFRSLSRPSGLRNKGRSISMKPQKTTKSDDDILNANLGVIDANSRDGDDDGGDNGKQKRRRGKSLPAKPTGGFMRMATLGKVFHVGGGGGHQNEKNNSNTNNNMSSRNINQKMSSRDMNYNSSSRDINNNNSSSANLETSARDFMRSSTSNNNKHRTGASKSRERNRKSKSREPRGRSKSKPKMTSVNMSGGKAKQKSKQSATTTHNNNSSMRNVHKSKRKTQDATNNNNINKKHSERTHNKRQRAKSMPPMGGLKNAWIDIDDMHRESQRAPLVSPLPSLDSSWRYQHVKLNRELRKSGVGGRERYAVKGDGKRGNLGGGGKGGVHDRRYRPKYRSRSMPSKHDRKNDPNLSPELNRYAFDAEGALVPYNSEQLATAFDTSEREGPVTVSGRGYYDEFTFGEESGTFFGRPPEPVMSLNGSLDGTFEESNLNENPKESPMDDDEIAMKDVIGTKDEIETKGSSEIGNLGDDGSVGSMTGHAPSITSEVRSASSDTKSARMAPPLHSEIRSRMPAFKHERSSVYSAEKKSKGTPEQNQPQQPTAREIDVVSVDTSRQQLSELTMPTVLLRAPPFHLQILSKKPKTKSASAAVESSEPHYRHALHDIDVHSTFTKEQVSELTTPTAIARAPPLLSQILKRKPSEKHASLAALLEEKRSNKKAEVASPSVPPSSSPPSNKSIPPPPPKRPPPPRAQRSKPPSPRHEKPVVAADTLEDLAASFFSAQLAPCDEEHSIGPEDLERSNTNLRRRQQHLSKSYDVFEEPKLREEGTQSFPADLNRRQSSESALSNAAAQLLSMQSTGTQSSNRAVGINAQPLHARHQSQPSFGRVTSQSSGLAHHSSGNLLNNNVHSRSRKVDNMPFIDSHGEFGLYTGEVNEDSRPNGKGTIKYGNGVFFEGKWTNGLRDSDNPAQRERMLSGFTSWKGSSTGKKGSSNKVYGMAWIDRTGKSGSYTGDVNSDSIPHGSGVMKYDFGLIAEGEWVNGVLITGSQGGGMQPGFLAGTVYGAPPMSMYQQQPYNPQQAFIPQQSFSGGTVYYGGPPPPNSFVMRNNHGGP</sequence>
<dbReference type="RefSeq" id="XP_002296713.1">
    <property type="nucleotide sequence ID" value="XM_002296677.1"/>
</dbReference>
<feature type="region of interest" description="Disordered" evidence="1">
    <location>
        <begin position="896"/>
        <end position="932"/>
    </location>
</feature>
<gene>
    <name evidence="2" type="ORF">THAPSDRAFT_25137</name>
</gene>
<feature type="compositionally biased region" description="Low complexity" evidence="1">
    <location>
        <begin position="242"/>
        <end position="257"/>
    </location>
</feature>
<dbReference type="OMA" id="FKHERSS"/>
<accession>B8LCK5</accession>
<keyword evidence="3" id="KW-1185">Reference proteome</keyword>
<evidence type="ECO:0000256" key="1">
    <source>
        <dbReference type="SAM" id="MobiDB-lite"/>
    </source>
</evidence>
<feature type="compositionally biased region" description="Basic and acidic residues" evidence="1">
    <location>
        <begin position="654"/>
        <end position="679"/>
    </location>
</feature>
<feature type="compositionally biased region" description="Low complexity" evidence="1">
    <location>
        <begin position="266"/>
        <end position="286"/>
    </location>
</feature>
<feature type="region of interest" description="Disordered" evidence="1">
    <location>
        <begin position="801"/>
        <end position="853"/>
    </location>
</feature>
<feature type="compositionally biased region" description="Polar residues" evidence="1">
    <location>
        <begin position="680"/>
        <end position="690"/>
    </location>
</feature>
<dbReference type="PANTHER" id="PTHR46563:SF3">
    <property type="entry name" value="B30.2_SPRY DOMAIN-CONTAINING PROTEIN"/>
    <property type="match status" value="1"/>
</dbReference>
<dbReference type="PANTHER" id="PTHR46563">
    <property type="entry name" value="RING-TYPE DOMAIN-CONTAINING PROTEIN"/>
    <property type="match status" value="1"/>
</dbReference>
<feature type="region of interest" description="Disordered" evidence="1">
    <location>
        <begin position="450"/>
        <end position="502"/>
    </location>
</feature>
<feature type="compositionally biased region" description="Polar residues" evidence="1">
    <location>
        <begin position="631"/>
        <end position="643"/>
    </location>
</feature>
<feature type="compositionally biased region" description="Low complexity" evidence="1">
    <location>
        <begin position="105"/>
        <end position="116"/>
    </location>
</feature>
<evidence type="ECO:0000313" key="3">
    <source>
        <dbReference type="Proteomes" id="UP000001449"/>
    </source>
</evidence>
<dbReference type="PaxDb" id="35128-Thaps25137"/>